<dbReference type="GeneID" id="81380853"/>
<dbReference type="EMBL" id="JAPQKT010000002">
    <property type="protein sequence ID" value="KAJ5241175.1"/>
    <property type="molecule type" value="Genomic_DNA"/>
</dbReference>
<dbReference type="RefSeq" id="XP_056504180.1">
    <property type="nucleotide sequence ID" value="XM_056641686.1"/>
</dbReference>
<organism evidence="1 2">
    <name type="scientific">Penicillium citrinum</name>
    <dbReference type="NCBI Taxonomy" id="5077"/>
    <lineage>
        <taxon>Eukaryota</taxon>
        <taxon>Fungi</taxon>
        <taxon>Dikarya</taxon>
        <taxon>Ascomycota</taxon>
        <taxon>Pezizomycotina</taxon>
        <taxon>Eurotiomycetes</taxon>
        <taxon>Eurotiomycetidae</taxon>
        <taxon>Eurotiales</taxon>
        <taxon>Aspergillaceae</taxon>
        <taxon>Penicillium</taxon>
    </lineage>
</organism>
<keyword evidence="2" id="KW-1185">Reference proteome</keyword>
<reference evidence="1" key="2">
    <citation type="journal article" date="2023" name="IMA Fungus">
        <title>Comparative genomic study of the Penicillium genus elucidates a diverse pangenome and 15 lateral gene transfer events.</title>
        <authorList>
            <person name="Petersen C."/>
            <person name="Sorensen T."/>
            <person name="Nielsen M.R."/>
            <person name="Sondergaard T.E."/>
            <person name="Sorensen J.L."/>
            <person name="Fitzpatrick D.A."/>
            <person name="Frisvad J.C."/>
            <person name="Nielsen K.L."/>
        </authorList>
    </citation>
    <scope>NUCLEOTIDE SEQUENCE</scope>
    <source>
        <strain evidence="1">IBT 23319</strain>
    </source>
</reference>
<gene>
    <name evidence="1" type="ORF">N7469_002766</name>
</gene>
<name>A0A9W9PB34_PENCI</name>
<comment type="caution">
    <text evidence="1">The sequence shown here is derived from an EMBL/GenBank/DDBJ whole genome shotgun (WGS) entry which is preliminary data.</text>
</comment>
<evidence type="ECO:0000313" key="1">
    <source>
        <dbReference type="EMBL" id="KAJ5241175.1"/>
    </source>
</evidence>
<accession>A0A9W9PB34</accession>
<evidence type="ECO:0000313" key="2">
    <source>
        <dbReference type="Proteomes" id="UP001147733"/>
    </source>
</evidence>
<dbReference type="Proteomes" id="UP001147733">
    <property type="component" value="Unassembled WGS sequence"/>
</dbReference>
<protein>
    <submittedName>
        <fullName evidence="1">Uncharacterized protein</fullName>
    </submittedName>
</protein>
<dbReference type="OrthoDB" id="4242768at2759"/>
<proteinExistence type="predicted"/>
<reference evidence="1" key="1">
    <citation type="submission" date="2022-11" db="EMBL/GenBank/DDBJ databases">
        <authorList>
            <person name="Petersen C."/>
        </authorList>
    </citation>
    <scope>NUCLEOTIDE SEQUENCE</scope>
    <source>
        <strain evidence="1">IBT 23319</strain>
    </source>
</reference>
<sequence length="141" mass="16810">MRYWRNDYPRIILKEVDFLRENFPNVPPAHVYIVLYRNFQDKEKPITEISQVFYTLDDANDLVMTIFKEHFLLWFMQSSEFENWVRGPGLPQVNPSYKHVVNWNLHPRDGTLLLQAREEMMPGVMDLLGSVEVLYHVIQGL</sequence>
<dbReference type="AlphaFoldDB" id="A0A9W9PB34"/>